<evidence type="ECO:0000313" key="3">
    <source>
        <dbReference type="Proteomes" id="UP000321903"/>
    </source>
</evidence>
<proteinExistence type="predicted"/>
<keyword evidence="1" id="KW-0812">Transmembrane</keyword>
<dbReference type="Proteomes" id="UP000321903">
    <property type="component" value="Unassembled WGS sequence"/>
</dbReference>
<keyword evidence="3" id="KW-1185">Reference proteome</keyword>
<evidence type="ECO:0000256" key="1">
    <source>
        <dbReference type="SAM" id="Phobius"/>
    </source>
</evidence>
<comment type="caution">
    <text evidence="2">The sequence shown here is derived from an EMBL/GenBank/DDBJ whole genome shotgun (WGS) entry which is preliminary data.</text>
</comment>
<reference evidence="2 3" key="1">
    <citation type="submission" date="2019-08" db="EMBL/GenBank/DDBJ databases">
        <title>Genome sequence of Psychrobacter frigidicola ACAM304 (type strain).</title>
        <authorList>
            <person name="Bowman J.P."/>
        </authorList>
    </citation>
    <scope>NUCLEOTIDE SEQUENCE [LARGE SCALE GENOMIC DNA]</scope>
    <source>
        <strain evidence="2 3">ACAM 304</strain>
    </source>
</reference>
<keyword evidence="1" id="KW-1133">Transmembrane helix</keyword>
<dbReference type="EMBL" id="VORZ01000001">
    <property type="protein sequence ID" value="TXD97824.1"/>
    <property type="molecule type" value="Genomic_DNA"/>
</dbReference>
<gene>
    <name evidence="2" type="ORF">ES754_02340</name>
</gene>
<name>A0A5C7A5J5_9GAMM</name>
<protein>
    <submittedName>
        <fullName evidence="2">Uncharacterized protein</fullName>
    </submittedName>
</protein>
<organism evidence="2 3">
    <name type="scientific">Psychrobacter frigidicola</name>
    <dbReference type="NCBI Taxonomy" id="45611"/>
    <lineage>
        <taxon>Bacteria</taxon>
        <taxon>Pseudomonadati</taxon>
        <taxon>Pseudomonadota</taxon>
        <taxon>Gammaproteobacteria</taxon>
        <taxon>Moraxellales</taxon>
        <taxon>Moraxellaceae</taxon>
        <taxon>Psychrobacter</taxon>
    </lineage>
</organism>
<sequence>MALMRIATTTNIKSHPTQAVNRASNQTAKKADPFATLKSSIMMVSIAGTMAGWLLLLNQETDTPAMDTALLSATVPQNNEVTVEPMSIIDISQLRQVNEVAPAQAIRVVARTRSSQ</sequence>
<evidence type="ECO:0000313" key="2">
    <source>
        <dbReference type="EMBL" id="TXD97824.1"/>
    </source>
</evidence>
<dbReference type="OrthoDB" id="6658722at2"/>
<keyword evidence="1" id="KW-0472">Membrane</keyword>
<feature type="transmembrane region" description="Helical" evidence="1">
    <location>
        <begin position="39"/>
        <end position="57"/>
    </location>
</feature>
<dbReference type="AlphaFoldDB" id="A0A5C7A5J5"/>
<accession>A0A5C7A5J5</accession>